<reference evidence="2" key="1">
    <citation type="journal article" date="2017" name="Nat. Ecol. Evol.">
        <title>Genome expansion and lineage-specific genetic innovations in the forest pathogenic fungi Armillaria.</title>
        <authorList>
            <person name="Sipos G."/>
            <person name="Prasanna A.N."/>
            <person name="Walter M.C."/>
            <person name="O'Connor E."/>
            <person name="Balint B."/>
            <person name="Krizsan K."/>
            <person name="Kiss B."/>
            <person name="Hess J."/>
            <person name="Varga T."/>
            <person name="Slot J."/>
            <person name="Riley R."/>
            <person name="Boka B."/>
            <person name="Rigling D."/>
            <person name="Barry K."/>
            <person name="Lee J."/>
            <person name="Mihaltcheva S."/>
            <person name="LaButti K."/>
            <person name="Lipzen A."/>
            <person name="Waldron R."/>
            <person name="Moloney N.M."/>
            <person name="Sperisen C."/>
            <person name="Kredics L."/>
            <person name="Vagvoelgyi C."/>
            <person name="Patrignani A."/>
            <person name="Fitzpatrick D."/>
            <person name="Nagy I."/>
            <person name="Doyle S."/>
            <person name="Anderson J.B."/>
            <person name="Grigoriev I.V."/>
            <person name="Gueldener U."/>
            <person name="Muensterkoetter M."/>
            <person name="Nagy L.G."/>
        </authorList>
    </citation>
    <scope>NUCLEOTIDE SEQUENCE [LARGE SCALE GENOMIC DNA]</scope>
    <source>
        <strain evidence="2">Ar21-2</strain>
    </source>
</reference>
<evidence type="ECO:0000313" key="2">
    <source>
        <dbReference type="Proteomes" id="UP000217790"/>
    </source>
</evidence>
<gene>
    <name evidence="1" type="ORF">ARMGADRAFT_1127426</name>
</gene>
<dbReference type="Proteomes" id="UP000217790">
    <property type="component" value="Unassembled WGS sequence"/>
</dbReference>
<dbReference type="InParanoid" id="A0A2H3D756"/>
<evidence type="ECO:0000313" key="1">
    <source>
        <dbReference type="EMBL" id="PBK86658.1"/>
    </source>
</evidence>
<accession>A0A2H3D756</accession>
<dbReference type="AlphaFoldDB" id="A0A2H3D756"/>
<organism evidence="1 2">
    <name type="scientific">Armillaria gallica</name>
    <name type="common">Bulbous honey fungus</name>
    <name type="synonym">Armillaria bulbosa</name>
    <dbReference type="NCBI Taxonomy" id="47427"/>
    <lineage>
        <taxon>Eukaryota</taxon>
        <taxon>Fungi</taxon>
        <taxon>Dikarya</taxon>
        <taxon>Basidiomycota</taxon>
        <taxon>Agaricomycotina</taxon>
        <taxon>Agaricomycetes</taxon>
        <taxon>Agaricomycetidae</taxon>
        <taxon>Agaricales</taxon>
        <taxon>Marasmiineae</taxon>
        <taxon>Physalacriaceae</taxon>
        <taxon>Armillaria</taxon>
    </lineage>
</organism>
<sequence length="165" mass="19213">MFMVEVEEVGLVDPQKSRAYRAISSGGGTSNADWITKPYVGGNGYGKQVPSTSNSVNHFQPRNIIILWRPTLQKKEDSGPVLLEVELSECSLLVDLEAVALSDPQNKTKTRRIWRDLSLFNKRWWRYLEHWLESEDLRWRQQLWRPDPLLIYHRALGHIPPHPRT</sequence>
<proteinExistence type="predicted"/>
<keyword evidence="2" id="KW-1185">Reference proteome</keyword>
<dbReference type="EMBL" id="KZ293683">
    <property type="protein sequence ID" value="PBK86658.1"/>
    <property type="molecule type" value="Genomic_DNA"/>
</dbReference>
<protein>
    <submittedName>
        <fullName evidence="1">Uncharacterized protein</fullName>
    </submittedName>
</protein>
<name>A0A2H3D756_ARMGA</name>